<reference evidence="3" key="1">
    <citation type="submission" date="2016-06" db="UniProtKB">
        <authorList>
            <consortium name="WormBaseParasite"/>
        </authorList>
    </citation>
    <scope>IDENTIFICATION</scope>
</reference>
<dbReference type="WBParaSite" id="SCUD_0002099901-mRNA-1">
    <property type="protein sequence ID" value="SCUD_0002099901-mRNA-1"/>
    <property type="gene ID" value="SCUD_0002099901"/>
</dbReference>
<dbReference type="SUPFAM" id="SSF48371">
    <property type="entry name" value="ARM repeat"/>
    <property type="match status" value="1"/>
</dbReference>
<proteinExistence type="predicted"/>
<evidence type="ECO:0000313" key="1">
    <source>
        <dbReference type="EMBL" id="VDP73996.1"/>
    </source>
</evidence>
<evidence type="ECO:0000313" key="3">
    <source>
        <dbReference type="WBParaSite" id="SCUD_0002099901-mRNA-1"/>
    </source>
</evidence>
<reference evidence="1 2" key="2">
    <citation type="submission" date="2018-11" db="EMBL/GenBank/DDBJ databases">
        <authorList>
            <consortium name="Pathogen Informatics"/>
        </authorList>
    </citation>
    <scope>NUCLEOTIDE SEQUENCE [LARGE SCALE GENOMIC DNA]</scope>
    <source>
        <strain evidence="1">Dakar</strain>
        <strain evidence="2">Dakar, Senegal</strain>
    </source>
</reference>
<gene>
    <name evidence="1" type="ORF">SCUD_LOCUS20995</name>
</gene>
<protein>
    <submittedName>
        <fullName evidence="3">Nipped-B protein</fullName>
    </submittedName>
</protein>
<dbReference type="Proteomes" id="UP000279833">
    <property type="component" value="Unassembled WGS sequence"/>
</dbReference>
<evidence type="ECO:0000313" key="2">
    <source>
        <dbReference type="Proteomes" id="UP000279833"/>
    </source>
</evidence>
<accession>A0A183L0Z7</accession>
<name>A0A183L0Z7_9TREM</name>
<sequence>MCVSEIQRTLSSRRKKSRDAQGGIRTNATVCLAKLASYFSTQTQQGPILGAFLRATRDSFLPNRQAAITALAATQEYYTNDLLAGKVLPCLSFLTTDTEKSIRDDTFRAIRGILDRLEHVSDYFVCVHLRNLQSNVV</sequence>
<dbReference type="InterPro" id="IPR011989">
    <property type="entry name" value="ARM-like"/>
</dbReference>
<dbReference type="Gene3D" id="1.25.10.10">
    <property type="entry name" value="Leucine-rich Repeat Variant"/>
    <property type="match status" value="1"/>
</dbReference>
<dbReference type="InterPro" id="IPR016024">
    <property type="entry name" value="ARM-type_fold"/>
</dbReference>
<dbReference type="PANTHER" id="PTHR12984">
    <property type="entry name" value="SCY1-RELATED S/T PROTEIN KINASE-LIKE"/>
    <property type="match status" value="1"/>
</dbReference>
<keyword evidence="2" id="KW-1185">Reference proteome</keyword>
<dbReference type="AlphaFoldDB" id="A0A183L0Z7"/>
<dbReference type="STRING" id="6186.A0A183L0Z7"/>
<dbReference type="EMBL" id="UZAK01045492">
    <property type="protein sequence ID" value="VDP73996.1"/>
    <property type="molecule type" value="Genomic_DNA"/>
</dbReference>
<dbReference type="PANTHER" id="PTHR12984:SF3">
    <property type="entry name" value="N-TERMINAL KINASE-LIKE PROTEIN"/>
    <property type="match status" value="1"/>
</dbReference>
<organism evidence="3">
    <name type="scientific">Schistosoma curassoni</name>
    <dbReference type="NCBI Taxonomy" id="6186"/>
    <lineage>
        <taxon>Eukaryota</taxon>
        <taxon>Metazoa</taxon>
        <taxon>Spiralia</taxon>
        <taxon>Lophotrochozoa</taxon>
        <taxon>Platyhelminthes</taxon>
        <taxon>Trematoda</taxon>
        <taxon>Digenea</taxon>
        <taxon>Strigeidida</taxon>
        <taxon>Schistosomatoidea</taxon>
        <taxon>Schistosomatidae</taxon>
        <taxon>Schistosoma</taxon>
    </lineage>
</organism>
<dbReference type="InterPro" id="IPR051177">
    <property type="entry name" value="CIK-Related_Protein"/>
</dbReference>